<protein>
    <recommendedName>
        <fullName evidence="4">Serine carboxypeptidase-like 13</fullName>
    </recommendedName>
</protein>
<dbReference type="Gene3D" id="3.40.50.12670">
    <property type="match status" value="1"/>
</dbReference>
<dbReference type="PANTHER" id="PTHR11802">
    <property type="entry name" value="SERINE PROTEASE FAMILY S10 SERINE CARBOXYPEPTIDASE"/>
    <property type="match status" value="1"/>
</dbReference>
<evidence type="ECO:0000313" key="2">
    <source>
        <dbReference type="EMBL" id="KAK7401106.1"/>
    </source>
</evidence>
<dbReference type="Proteomes" id="UP001386955">
    <property type="component" value="Unassembled WGS sequence"/>
</dbReference>
<dbReference type="FunFam" id="3.40.50.1820:FF:000072">
    <property type="entry name" value="Serine carboxypeptidase-like 19"/>
    <property type="match status" value="1"/>
</dbReference>
<sequence>MLSTFLPLFFSLHPSLHKASASLKHCSQGKKEMSLRNGSVVLAALMLLPHLASAASIVKNLPGFEGNLPFKLQTGYIGVGEGENVQLFYLFVESQRNPLMDPLLLWFVGGPGCSALSAFFFENGPVTINNKYSGNVPKLELNPYAWTDTLNMIYIDIPVGTGFSYSETQEGYYSSDIQTVENIYEFLQKWFINHPRFSSNAFYIGGGSYSGIITGPLVQKVYEGYKARHKPLMNIKGYVLASPRVNKYQEDNRKILYAYQRSLISESLYKSMKENCKGDYTNIDPSNTKCVSDYEYYSELIRYINEQQIMEPLCITTPGLNRQILQEVQEPPTFWCRSYYHILVDTWANDENVRKALHVREGTKEEFLRCNRTMAYITTQTNTEEYYRNLTKANLDALVYCGDLDMGIPHLGTQHWINSLNMSTRDKWHAWFVDGQVAGFTEIYKSKEDHYFTYVIVKGAGHVAQTFKPKEVYHLINRWFSFSLI</sequence>
<gene>
    <name evidence="2" type="ORF">VNO78_12420</name>
</gene>
<evidence type="ECO:0008006" key="4">
    <source>
        <dbReference type="Google" id="ProtNLM"/>
    </source>
</evidence>
<reference evidence="2 3" key="1">
    <citation type="submission" date="2024-01" db="EMBL/GenBank/DDBJ databases">
        <title>The genomes of 5 underutilized Papilionoideae crops provide insights into root nodulation and disease resistanc.</title>
        <authorList>
            <person name="Jiang F."/>
        </authorList>
    </citation>
    <scope>NUCLEOTIDE SEQUENCE [LARGE SCALE GENOMIC DNA]</scope>
    <source>
        <strain evidence="2">DUOXIRENSHENG_FW03</strain>
        <tissue evidence="2">Leaves</tissue>
    </source>
</reference>
<dbReference type="GO" id="GO:0016747">
    <property type="term" value="F:acyltransferase activity, transferring groups other than amino-acyl groups"/>
    <property type="evidence" value="ECO:0007669"/>
    <property type="project" value="TreeGrafter"/>
</dbReference>
<accession>A0AAN9SQY1</accession>
<dbReference type="GO" id="GO:0019748">
    <property type="term" value="P:secondary metabolic process"/>
    <property type="evidence" value="ECO:0007669"/>
    <property type="project" value="TreeGrafter"/>
</dbReference>
<dbReference type="InterPro" id="IPR029058">
    <property type="entry name" value="AB_hydrolase_fold"/>
</dbReference>
<evidence type="ECO:0000313" key="3">
    <source>
        <dbReference type="Proteomes" id="UP001386955"/>
    </source>
</evidence>
<dbReference type="PRINTS" id="PR00724">
    <property type="entry name" value="CRBOXYPTASEC"/>
</dbReference>
<evidence type="ECO:0000256" key="1">
    <source>
        <dbReference type="ARBA" id="ARBA00009431"/>
    </source>
</evidence>
<dbReference type="PANTHER" id="PTHR11802:SF413">
    <property type="entry name" value="PEPTIDASE S10, SERINE CARBOXYPEPTIDASE, ALPHA_BETA HYDROLASE-RELATED"/>
    <property type="match status" value="1"/>
</dbReference>
<dbReference type="GO" id="GO:0004185">
    <property type="term" value="F:serine-type carboxypeptidase activity"/>
    <property type="evidence" value="ECO:0007669"/>
    <property type="project" value="InterPro"/>
</dbReference>
<comment type="caution">
    <text evidence="2">The sequence shown here is derived from an EMBL/GenBank/DDBJ whole genome shotgun (WGS) entry which is preliminary data.</text>
</comment>
<dbReference type="AlphaFoldDB" id="A0AAN9SQY1"/>
<dbReference type="Pfam" id="PF00450">
    <property type="entry name" value="Peptidase_S10"/>
    <property type="match status" value="1"/>
</dbReference>
<name>A0AAN9SQY1_PSOTE</name>
<organism evidence="2 3">
    <name type="scientific">Psophocarpus tetragonolobus</name>
    <name type="common">Winged bean</name>
    <name type="synonym">Dolichos tetragonolobus</name>
    <dbReference type="NCBI Taxonomy" id="3891"/>
    <lineage>
        <taxon>Eukaryota</taxon>
        <taxon>Viridiplantae</taxon>
        <taxon>Streptophyta</taxon>
        <taxon>Embryophyta</taxon>
        <taxon>Tracheophyta</taxon>
        <taxon>Spermatophyta</taxon>
        <taxon>Magnoliopsida</taxon>
        <taxon>eudicotyledons</taxon>
        <taxon>Gunneridae</taxon>
        <taxon>Pentapetalae</taxon>
        <taxon>rosids</taxon>
        <taxon>fabids</taxon>
        <taxon>Fabales</taxon>
        <taxon>Fabaceae</taxon>
        <taxon>Papilionoideae</taxon>
        <taxon>50 kb inversion clade</taxon>
        <taxon>NPAAA clade</taxon>
        <taxon>indigoferoid/millettioid clade</taxon>
        <taxon>Phaseoleae</taxon>
        <taxon>Psophocarpus</taxon>
    </lineage>
</organism>
<keyword evidence="3" id="KW-1185">Reference proteome</keyword>
<dbReference type="Gene3D" id="3.40.50.1820">
    <property type="entry name" value="alpha/beta hydrolase"/>
    <property type="match status" value="1"/>
</dbReference>
<comment type="similarity">
    <text evidence="1">Belongs to the peptidase S10 family.</text>
</comment>
<dbReference type="GO" id="GO:0006508">
    <property type="term" value="P:proteolysis"/>
    <property type="evidence" value="ECO:0007669"/>
    <property type="project" value="InterPro"/>
</dbReference>
<dbReference type="InterPro" id="IPR001563">
    <property type="entry name" value="Peptidase_S10"/>
</dbReference>
<dbReference type="EMBL" id="JAYMYS010000003">
    <property type="protein sequence ID" value="KAK7401106.1"/>
    <property type="molecule type" value="Genomic_DNA"/>
</dbReference>
<proteinExistence type="inferred from homology"/>
<dbReference type="SUPFAM" id="SSF53474">
    <property type="entry name" value="alpha/beta-Hydrolases"/>
    <property type="match status" value="1"/>
</dbReference>
<dbReference type="FunFam" id="3.40.50.12670:FF:000002">
    <property type="entry name" value="Carboxypeptidase"/>
    <property type="match status" value="1"/>
</dbReference>